<feature type="signal peptide" evidence="1">
    <location>
        <begin position="1"/>
        <end position="21"/>
    </location>
</feature>
<evidence type="ECO:0000313" key="3">
    <source>
        <dbReference type="EMBL" id="MBC3863677.1"/>
    </source>
</evidence>
<dbReference type="EMBL" id="JACOFV010000016">
    <property type="protein sequence ID" value="MBC3863677.1"/>
    <property type="molecule type" value="Genomic_DNA"/>
</dbReference>
<proteinExistence type="predicted"/>
<dbReference type="InterPro" id="IPR031712">
    <property type="entry name" value="DUF5077"/>
</dbReference>
<dbReference type="Pfam" id="PF11958">
    <property type="entry name" value="DUF3472"/>
    <property type="match status" value="1"/>
</dbReference>
<protein>
    <submittedName>
        <fullName evidence="3">DUF5077 domain-containing protein</fullName>
    </submittedName>
</protein>
<comment type="caution">
    <text evidence="3">The sequence shown here is derived from an EMBL/GenBank/DDBJ whole genome shotgun (WGS) entry which is preliminary data.</text>
</comment>
<evidence type="ECO:0000259" key="2">
    <source>
        <dbReference type="Pfam" id="PF16871"/>
    </source>
</evidence>
<name>A0A923HFN8_9BURK</name>
<sequence length="449" mass="48546">MKIVFRVSMFLLMSQCMTSFAQQNSSATINPFGKVTPHAKIAAASCTPTSFTPTATIALSGNGFITQAQPNATESIDSGAGATGLHAWTSNSTVISTYFRVSNPGELKLALLGSLNGATSSTVSISLNGQSSTVDLKGTETKSYPVCSFNVSSPGYVKVDLQGVTKVGSYFGDITALQVAGTASNGLIYANDPNNYYWSRRGPSVHLAYTVPDSTEYFYSEVTVPKGQDQIGSYYMANGFGEGYFGIQVKETGRIAIFSVWNPLQGKTTAKQVGTGVTVRTFDGEGTGGQAAYPYNWITGNTYKFITKITPNTNGSTDYSAWLFAPELNTWKFIATWNRPNTKTYHNGVYSFLENFIDSNGYLGRSALYGNQWARSTTGVWTEITSASYTGDPTATNKQRMDYAGGLQNGLFFLKNGGFFNDYVTSDQQYNRPATRVPPAVDVKTLPIQ</sequence>
<reference evidence="3" key="1">
    <citation type="submission" date="2020-08" db="EMBL/GenBank/DDBJ databases">
        <title>Novel species isolated from subtropical streams in China.</title>
        <authorList>
            <person name="Lu H."/>
        </authorList>
    </citation>
    <scope>NUCLEOTIDE SEQUENCE</scope>
    <source>
        <strain evidence="3">KACC 12607</strain>
    </source>
</reference>
<dbReference type="AlphaFoldDB" id="A0A923HFN8"/>
<feature type="chain" id="PRO_5037771084" evidence="1">
    <location>
        <begin position="22"/>
        <end position="449"/>
    </location>
</feature>
<keyword evidence="1" id="KW-0732">Signal</keyword>
<gene>
    <name evidence="3" type="ORF">H8K32_16335</name>
</gene>
<dbReference type="Pfam" id="PF16871">
    <property type="entry name" value="DUF5077"/>
    <property type="match status" value="1"/>
</dbReference>
<organism evidence="3 4">
    <name type="scientific">Undibacterium jejuense</name>
    <dbReference type="NCBI Taxonomy" id="1344949"/>
    <lineage>
        <taxon>Bacteria</taxon>
        <taxon>Pseudomonadati</taxon>
        <taxon>Pseudomonadota</taxon>
        <taxon>Betaproteobacteria</taxon>
        <taxon>Burkholderiales</taxon>
        <taxon>Oxalobacteraceae</taxon>
        <taxon>Undibacterium</taxon>
    </lineage>
</organism>
<keyword evidence="4" id="KW-1185">Reference proteome</keyword>
<feature type="domain" description="DUF5077" evidence="2">
    <location>
        <begin position="57"/>
        <end position="183"/>
    </location>
</feature>
<dbReference type="RefSeq" id="WP_186913616.1">
    <property type="nucleotide sequence ID" value="NZ_JACOFV010000016.1"/>
</dbReference>
<evidence type="ECO:0000256" key="1">
    <source>
        <dbReference type="SAM" id="SignalP"/>
    </source>
</evidence>
<dbReference type="InterPro" id="IPR021862">
    <property type="entry name" value="DUF3472"/>
</dbReference>
<accession>A0A923HFN8</accession>
<dbReference type="Proteomes" id="UP000634011">
    <property type="component" value="Unassembled WGS sequence"/>
</dbReference>
<evidence type="ECO:0000313" key="4">
    <source>
        <dbReference type="Proteomes" id="UP000634011"/>
    </source>
</evidence>